<accession>A0ABQ1P4U1</accession>
<protein>
    <submittedName>
        <fullName evidence="3">Flavodoxin</fullName>
    </submittedName>
</protein>
<dbReference type="PROSITE" id="PS00201">
    <property type="entry name" value="FLAVODOXIN"/>
    <property type="match status" value="1"/>
</dbReference>
<dbReference type="InterPro" id="IPR029039">
    <property type="entry name" value="Flavoprotein-like_sf"/>
</dbReference>
<evidence type="ECO:0000313" key="4">
    <source>
        <dbReference type="Proteomes" id="UP000597761"/>
    </source>
</evidence>
<sequence length="168" mass="18386">MRALVVYESAFGNTHRIAEAIAAGLREQGEVTVTSVENAPRRVSADIDLVVAGGPTHAFSMSRRSTREVAQQRGAPHADPRMGIRDWIADQRDRDRHATFAAFDTRVPTRFTLGTAAASAARAARRRGFPTARPHGFRVEGYEGPLLPGELDDATEWGRRLASEYGDT</sequence>
<organism evidence="3 4">
    <name type="scientific">Tersicoccus solisilvae</name>
    <dbReference type="NCBI Taxonomy" id="1882339"/>
    <lineage>
        <taxon>Bacteria</taxon>
        <taxon>Bacillati</taxon>
        <taxon>Actinomycetota</taxon>
        <taxon>Actinomycetes</taxon>
        <taxon>Micrococcales</taxon>
        <taxon>Micrococcaceae</taxon>
        <taxon>Tersicoccus</taxon>
    </lineage>
</organism>
<proteinExistence type="predicted"/>
<dbReference type="PROSITE" id="PS50902">
    <property type="entry name" value="FLAVODOXIN_LIKE"/>
    <property type="match status" value="1"/>
</dbReference>
<evidence type="ECO:0000259" key="2">
    <source>
        <dbReference type="PROSITE" id="PS50902"/>
    </source>
</evidence>
<dbReference type="Gene3D" id="3.40.50.360">
    <property type="match status" value="1"/>
</dbReference>
<keyword evidence="4" id="KW-1185">Reference proteome</keyword>
<dbReference type="InterPro" id="IPR008254">
    <property type="entry name" value="Flavodoxin/NO_synth"/>
</dbReference>
<evidence type="ECO:0000313" key="3">
    <source>
        <dbReference type="EMBL" id="GGC89103.1"/>
    </source>
</evidence>
<dbReference type="InterPro" id="IPR026816">
    <property type="entry name" value="Flavodoxin_dom"/>
</dbReference>
<dbReference type="SUPFAM" id="SSF52218">
    <property type="entry name" value="Flavoproteins"/>
    <property type="match status" value="1"/>
</dbReference>
<dbReference type="RefSeq" id="WP_188667711.1">
    <property type="nucleotide sequence ID" value="NZ_BMJI01000006.1"/>
</dbReference>
<feature type="region of interest" description="Disordered" evidence="1">
    <location>
        <begin position="62"/>
        <end position="81"/>
    </location>
</feature>
<dbReference type="InterPro" id="IPR001226">
    <property type="entry name" value="Flavodoxin_CS"/>
</dbReference>
<comment type="caution">
    <text evidence="3">The sequence shown here is derived from an EMBL/GenBank/DDBJ whole genome shotgun (WGS) entry which is preliminary data.</text>
</comment>
<name>A0ABQ1P4U1_9MICC</name>
<dbReference type="Proteomes" id="UP000597761">
    <property type="component" value="Unassembled WGS sequence"/>
</dbReference>
<gene>
    <name evidence="3" type="ORF">GCM10011512_15030</name>
</gene>
<reference evidence="4" key="1">
    <citation type="journal article" date="2019" name="Int. J. Syst. Evol. Microbiol.">
        <title>The Global Catalogue of Microorganisms (GCM) 10K type strain sequencing project: providing services to taxonomists for standard genome sequencing and annotation.</title>
        <authorList>
            <consortium name="The Broad Institute Genomics Platform"/>
            <consortium name="The Broad Institute Genome Sequencing Center for Infectious Disease"/>
            <person name="Wu L."/>
            <person name="Ma J."/>
        </authorList>
    </citation>
    <scope>NUCLEOTIDE SEQUENCE [LARGE SCALE GENOMIC DNA]</scope>
    <source>
        <strain evidence="4">CGMCC 1.15480</strain>
    </source>
</reference>
<dbReference type="Pfam" id="PF12724">
    <property type="entry name" value="Flavodoxin_5"/>
    <property type="match status" value="1"/>
</dbReference>
<feature type="domain" description="Flavodoxin-like" evidence="2">
    <location>
        <begin position="3"/>
        <end position="162"/>
    </location>
</feature>
<evidence type="ECO:0000256" key="1">
    <source>
        <dbReference type="SAM" id="MobiDB-lite"/>
    </source>
</evidence>
<dbReference type="EMBL" id="BMJI01000006">
    <property type="protein sequence ID" value="GGC89103.1"/>
    <property type="molecule type" value="Genomic_DNA"/>
</dbReference>